<gene>
    <name evidence="2" type="ORF">D9756_001266</name>
</gene>
<dbReference type="Gene3D" id="3.40.30.10">
    <property type="entry name" value="Glutaredoxin"/>
    <property type="match status" value="1"/>
</dbReference>
<accession>A0A8H5LI37</accession>
<dbReference type="EMBL" id="JAACJO010000005">
    <property type="protein sequence ID" value="KAF5358310.1"/>
    <property type="molecule type" value="Genomic_DNA"/>
</dbReference>
<evidence type="ECO:0000256" key="1">
    <source>
        <dbReference type="SAM" id="MobiDB-lite"/>
    </source>
</evidence>
<dbReference type="GO" id="GO:0003723">
    <property type="term" value="F:RNA binding"/>
    <property type="evidence" value="ECO:0007669"/>
    <property type="project" value="TreeGrafter"/>
</dbReference>
<dbReference type="AlphaFoldDB" id="A0A8H5LI37"/>
<keyword evidence="3" id="KW-1185">Reference proteome</keyword>
<evidence type="ECO:0008006" key="4">
    <source>
        <dbReference type="Google" id="ProtNLM"/>
    </source>
</evidence>
<dbReference type="PANTHER" id="PTHR13316:SF0">
    <property type="entry name" value="ZINC FINGER CCHC DOMAIN-CONTAINING PROTEIN 8"/>
    <property type="match status" value="1"/>
</dbReference>
<dbReference type="PANTHER" id="PTHR13316">
    <property type="entry name" value="ZINC FINGER, CCHC DOMAIN CONTAINING 8"/>
    <property type="match status" value="1"/>
</dbReference>
<feature type="region of interest" description="Disordered" evidence="1">
    <location>
        <begin position="261"/>
        <end position="282"/>
    </location>
</feature>
<comment type="caution">
    <text evidence="2">The sequence shown here is derived from an EMBL/GenBank/DDBJ whole genome shotgun (WGS) entry which is preliminary data.</text>
</comment>
<organism evidence="2 3">
    <name type="scientific">Leucocoprinus leucothites</name>
    <dbReference type="NCBI Taxonomy" id="201217"/>
    <lineage>
        <taxon>Eukaryota</taxon>
        <taxon>Fungi</taxon>
        <taxon>Dikarya</taxon>
        <taxon>Basidiomycota</taxon>
        <taxon>Agaricomycotina</taxon>
        <taxon>Agaricomycetes</taxon>
        <taxon>Agaricomycetidae</taxon>
        <taxon>Agaricales</taxon>
        <taxon>Agaricineae</taxon>
        <taxon>Agaricaceae</taxon>
        <taxon>Leucocoprinus</taxon>
    </lineage>
</organism>
<dbReference type="GO" id="GO:0071013">
    <property type="term" value="C:catalytic step 2 spliceosome"/>
    <property type="evidence" value="ECO:0007669"/>
    <property type="project" value="TreeGrafter"/>
</dbReference>
<feature type="compositionally biased region" description="Polar residues" evidence="1">
    <location>
        <begin position="392"/>
        <end position="404"/>
    </location>
</feature>
<sequence>MAARFLRIPRLTLFSGPNCSLCDIAKAELTKVRQQRPFQLETINIQDEVTNDGDVKITVTTPDSSEPLYFVDTSGVINPWYESYIYGTYQRDTNAVLGEEGSDEGDDEPESSNLCFNCGSPDHSVPACPFRRDKELISLSRQYYNFYKELRGAVDRPRIYLAEGWRQQRLEWLDTFQPGHIQNPLLREAISFGDGEWLKNIATWGYPPGWISFQDPREKVRLRIWDEHLDNGYEHSGDPFYIFGDTDEAEDVSKNIIHRSEISPGDHLVDSESQEPSNYVSKPTRWATYPSTYFSSDLLFTYTRQEAPPSSSIEWNAVFDGEDDYFYQLYGQPPPPPEDPPPIPPPPPSSTPPPIPPPPSSSPPPLPPGPLGLDFASSTITVAAPTPPGSDSALQSSRGQTAALNQEDEADMDISDSE</sequence>
<proteinExistence type="predicted"/>
<dbReference type="Pfam" id="PF05768">
    <property type="entry name" value="Glrx-like"/>
    <property type="match status" value="1"/>
</dbReference>
<name>A0A8H5LI37_9AGAR</name>
<dbReference type="Proteomes" id="UP000559027">
    <property type="component" value="Unassembled WGS sequence"/>
</dbReference>
<dbReference type="InterPro" id="IPR036249">
    <property type="entry name" value="Thioredoxin-like_sf"/>
</dbReference>
<evidence type="ECO:0000313" key="3">
    <source>
        <dbReference type="Proteomes" id="UP000559027"/>
    </source>
</evidence>
<dbReference type="OrthoDB" id="429967at2759"/>
<protein>
    <recommendedName>
        <fullName evidence="4">CCHC-type domain-containing protein</fullName>
    </recommendedName>
</protein>
<dbReference type="InterPro" id="IPR008554">
    <property type="entry name" value="Glutaredoxin-like"/>
</dbReference>
<dbReference type="InterPro" id="IPR052115">
    <property type="entry name" value="NEXT_complex_subunit_ZCCHC8"/>
</dbReference>
<dbReference type="SUPFAM" id="SSF52833">
    <property type="entry name" value="Thioredoxin-like"/>
    <property type="match status" value="1"/>
</dbReference>
<feature type="compositionally biased region" description="Acidic residues" evidence="1">
    <location>
        <begin position="406"/>
        <end position="418"/>
    </location>
</feature>
<feature type="compositionally biased region" description="Pro residues" evidence="1">
    <location>
        <begin position="332"/>
        <end position="370"/>
    </location>
</feature>
<feature type="region of interest" description="Disordered" evidence="1">
    <location>
        <begin position="326"/>
        <end position="418"/>
    </location>
</feature>
<evidence type="ECO:0000313" key="2">
    <source>
        <dbReference type="EMBL" id="KAF5358310.1"/>
    </source>
</evidence>
<reference evidence="2 3" key="1">
    <citation type="journal article" date="2020" name="ISME J.">
        <title>Uncovering the hidden diversity of litter-decomposition mechanisms in mushroom-forming fungi.</title>
        <authorList>
            <person name="Floudas D."/>
            <person name="Bentzer J."/>
            <person name="Ahren D."/>
            <person name="Johansson T."/>
            <person name="Persson P."/>
            <person name="Tunlid A."/>
        </authorList>
    </citation>
    <scope>NUCLEOTIDE SEQUENCE [LARGE SCALE GENOMIC DNA]</scope>
    <source>
        <strain evidence="2 3">CBS 146.42</strain>
    </source>
</reference>